<dbReference type="PANTHER" id="PTHR37048">
    <property type="entry name" value="QUESTIONABLE PROTEIN"/>
    <property type="match status" value="1"/>
</dbReference>
<dbReference type="EMBL" id="JAHCVI010000005">
    <property type="protein sequence ID" value="KAG7285064.1"/>
    <property type="molecule type" value="Genomic_DNA"/>
</dbReference>
<protein>
    <submittedName>
        <fullName evidence="1">Uncharacterized protein</fullName>
    </submittedName>
</protein>
<evidence type="ECO:0000313" key="2">
    <source>
        <dbReference type="Proteomes" id="UP001197093"/>
    </source>
</evidence>
<dbReference type="Proteomes" id="UP001197093">
    <property type="component" value="Unassembled WGS sequence"/>
</dbReference>
<proteinExistence type="predicted"/>
<name>A0AAD4HTJ2_9PEZI</name>
<comment type="caution">
    <text evidence="1">The sequence shown here is derived from an EMBL/GenBank/DDBJ whole genome shotgun (WGS) entry which is preliminary data.</text>
</comment>
<reference evidence="1" key="1">
    <citation type="submission" date="2023-02" db="EMBL/GenBank/DDBJ databases">
        <authorList>
            <person name="Palmer J.M."/>
        </authorList>
    </citation>
    <scope>NUCLEOTIDE SEQUENCE</scope>
    <source>
        <strain evidence="1">FW57</strain>
    </source>
</reference>
<dbReference type="PANTHER" id="PTHR37048:SF2">
    <property type="entry name" value="QUESTIONABLE PROTEIN"/>
    <property type="match status" value="1"/>
</dbReference>
<gene>
    <name evidence="1" type="ORF">NEMBOFW57_009684</name>
</gene>
<sequence>MDAPSHPHMAPAPKYRPPTIARGAIVWLPAKRFITARLHHLPSEVFDHPVLIFNIPSTPRVDVFLVTSFHTGESLIGRFQTDPDFRRRQLPIAPAPQHPDNGVLLALAGGRLWPKESYVSIKLFTVPVSVLREEQQGPWALSPASLRVLDDVVAEMPCMPTWKRGSAGLEEAVLSEWLGKSKVEGEGDDVRKEEEEGWVTVLRKRKRGLSVSS</sequence>
<evidence type="ECO:0000313" key="1">
    <source>
        <dbReference type="EMBL" id="KAG7285064.1"/>
    </source>
</evidence>
<organism evidence="1 2">
    <name type="scientific">Staphylotrichum longicolle</name>
    <dbReference type="NCBI Taxonomy" id="669026"/>
    <lineage>
        <taxon>Eukaryota</taxon>
        <taxon>Fungi</taxon>
        <taxon>Dikarya</taxon>
        <taxon>Ascomycota</taxon>
        <taxon>Pezizomycotina</taxon>
        <taxon>Sordariomycetes</taxon>
        <taxon>Sordariomycetidae</taxon>
        <taxon>Sordariales</taxon>
        <taxon>Chaetomiaceae</taxon>
        <taxon>Staphylotrichum</taxon>
    </lineage>
</organism>
<keyword evidence="2" id="KW-1185">Reference proteome</keyword>
<dbReference type="AlphaFoldDB" id="A0AAD4HTJ2"/>
<accession>A0AAD4HTJ2</accession>